<accession>A0ABN3HAA6</accession>
<dbReference type="SUPFAM" id="SSF53756">
    <property type="entry name" value="UDP-Glycosyltransferase/glycogen phosphorylase"/>
    <property type="match status" value="1"/>
</dbReference>
<name>A0ABN3HAA6_9ACTN</name>
<comment type="caution">
    <text evidence="2">The sequence shown here is derived from an EMBL/GenBank/DDBJ whole genome shotgun (WGS) entry which is preliminary data.</text>
</comment>
<keyword evidence="3" id="KW-1185">Reference proteome</keyword>
<dbReference type="CDD" id="cd03784">
    <property type="entry name" value="GT1_Gtf-like"/>
    <property type="match status" value="1"/>
</dbReference>
<evidence type="ECO:0000259" key="1">
    <source>
        <dbReference type="Pfam" id="PF06722"/>
    </source>
</evidence>
<dbReference type="InterPro" id="IPR010610">
    <property type="entry name" value="EryCIII-like_C"/>
</dbReference>
<dbReference type="EMBL" id="BAAARB010000004">
    <property type="protein sequence ID" value="GAA2373910.1"/>
    <property type="molecule type" value="Genomic_DNA"/>
</dbReference>
<dbReference type="Gene3D" id="3.40.50.2000">
    <property type="entry name" value="Glycogen Phosphorylase B"/>
    <property type="match status" value="2"/>
</dbReference>
<organism evidence="2 3">
    <name type="scientific">Gordonia cholesterolivorans</name>
    <dbReference type="NCBI Taxonomy" id="559625"/>
    <lineage>
        <taxon>Bacteria</taxon>
        <taxon>Bacillati</taxon>
        <taxon>Actinomycetota</taxon>
        <taxon>Actinomycetes</taxon>
        <taxon>Mycobacteriales</taxon>
        <taxon>Gordoniaceae</taxon>
        <taxon>Gordonia</taxon>
    </lineage>
</organism>
<feature type="domain" description="Erythromycin biosynthesis protein CIII-like C-terminal" evidence="1">
    <location>
        <begin position="285"/>
        <end position="381"/>
    </location>
</feature>
<dbReference type="PANTHER" id="PTHR48050">
    <property type="entry name" value="STEROL 3-BETA-GLUCOSYLTRANSFERASE"/>
    <property type="match status" value="1"/>
</dbReference>
<dbReference type="Proteomes" id="UP001501170">
    <property type="component" value="Unassembled WGS sequence"/>
</dbReference>
<dbReference type="Pfam" id="PF06722">
    <property type="entry name" value="EryCIII-like_C"/>
    <property type="match status" value="1"/>
</dbReference>
<proteinExistence type="predicted"/>
<evidence type="ECO:0000313" key="3">
    <source>
        <dbReference type="Proteomes" id="UP001501170"/>
    </source>
</evidence>
<dbReference type="PANTHER" id="PTHR48050:SF13">
    <property type="entry name" value="STEROL 3-BETA-GLUCOSYLTRANSFERASE UGT80A2"/>
    <property type="match status" value="1"/>
</dbReference>
<evidence type="ECO:0000313" key="2">
    <source>
        <dbReference type="EMBL" id="GAA2373910.1"/>
    </source>
</evidence>
<gene>
    <name evidence="2" type="ORF">GCM10009855_11410</name>
</gene>
<dbReference type="RefSeq" id="WP_346075341.1">
    <property type="nucleotide sequence ID" value="NZ_BAAARB010000004.1"/>
</dbReference>
<sequence>MRIAIVAGSDAGHAFPALSLATSLRTAGDRVVVYTGERWTAAAARRGLEVRPLPGLAALPDEDDDDAGAKLSVRAARMATALAPELATGGFDLVVSDVITVAGAWAAELVGLPWIELSPHPLYEQSAGLPPIGAGLAAGEGIGGRLRDALLRASAAPAVAKGRRQRRGARRSIGLPDESTPLARFVATLPGLEVPRPDWPERTHLIGPLLFEPTDDCFVRPEGDGPLVVVAPSTAATGAGDLGAAALAALADLQSTRPLRVVYSALQPPHAEVLPDRLVAATGRQDELLPDADLVICGGGHGMLAKSLLAGVPVVTVPGGGDQWELANRVARIGCGRLVRPATTAALAEAIAGVLDDRRHADAARRVAATVSGVVDPVRVAHAAYRRWTGPR</sequence>
<reference evidence="2 3" key="1">
    <citation type="journal article" date="2019" name="Int. J. Syst. Evol. Microbiol.">
        <title>The Global Catalogue of Microorganisms (GCM) 10K type strain sequencing project: providing services to taxonomists for standard genome sequencing and annotation.</title>
        <authorList>
            <consortium name="The Broad Institute Genomics Platform"/>
            <consortium name="The Broad Institute Genome Sequencing Center for Infectious Disease"/>
            <person name="Wu L."/>
            <person name="Ma J."/>
        </authorList>
    </citation>
    <scope>NUCLEOTIDE SEQUENCE [LARGE SCALE GENOMIC DNA]</scope>
    <source>
        <strain evidence="2 3">JCM 16227</strain>
    </source>
</reference>
<dbReference type="InterPro" id="IPR002213">
    <property type="entry name" value="UDP_glucos_trans"/>
</dbReference>
<protein>
    <submittedName>
        <fullName evidence="2">Glycosyltransferase</fullName>
    </submittedName>
</protein>
<dbReference type="InterPro" id="IPR050426">
    <property type="entry name" value="Glycosyltransferase_28"/>
</dbReference>